<dbReference type="InParanoid" id="A0A0C3ICI6"/>
<reference evidence="2" key="2">
    <citation type="submission" date="2015-01" db="EMBL/GenBank/DDBJ databases">
        <title>Evolutionary Origins and Diversification of the Mycorrhizal Mutualists.</title>
        <authorList>
            <consortium name="DOE Joint Genome Institute"/>
            <consortium name="Mycorrhizal Genomics Consortium"/>
            <person name="Kohler A."/>
            <person name="Kuo A."/>
            <person name="Nagy L.G."/>
            <person name="Floudas D."/>
            <person name="Copeland A."/>
            <person name="Barry K.W."/>
            <person name="Cichocki N."/>
            <person name="Veneault-Fourrey C."/>
            <person name="LaButti K."/>
            <person name="Lindquist E.A."/>
            <person name="Lipzen A."/>
            <person name="Lundell T."/>
            <person name="Morin E."/>
            <person name="Murat C."/>
            <person name="Riley R."/>
            <person name="Ohm R."/>
            <person name="Sun H."/>
            <person name="Tunlid A."/>
            <person name="Henrissat B."/>
            <person name="Grigoriev I.V."/>
            <person name="Hibbett D.S."/>
            <person name="Martin F."/>
        </authorList>
    </citation>
    <scope>NUCLEOTIDE SEQUENCE [LARGE SCALE GENOMIC DNA]</scope>
    <source>
        <strain evidence="2">Marx 270</strain>
    </source>
</reference>
<name>A0A0C3ICI6_PISTI</name>
<dbReference type="Proteomes" id="UP000054217">
    <property type="component" value="Unassembled WGS sequence"/>
</dbReference>
<reference evidence="1 2" key="1">
    <citation type="submission" date="2014-04" db="EMBL/GenBank/DDBJ databases">
        <authorList>
            <consortium name="DOE Joint Genome Institute"/>
            <person name="Kuo A."/>
            <person name="Kohler A."/>
            <person name="Costa M.D."/>
            <person name="Nagy L.G."/>
            <person name="Floudas D."/>
            <person name="Copeland A."/>
            <person name="Barry K.W."/>
            <person name="Cichocki N."/>
            <person name="Veneault-Fourrey C."/>
            <person name="LaButti K."/>
            <person name="Lindquist E.A."/>
            <person name="Lipzen A."/>
            <person name="Lundell T."/>
            <person name="Morin E."/>
            <person name="Murat C."/>
            <person name="Sun H."/>
            <person name="Tunlid A."/>
            <person name="Henrissat B."/>
            <person name="Grigoriev I.V."/>
            <person name="Hibbett D.S."/>
            <person name="Martin F."/>
            <person name="Nordberg H.P."/>
            <person name="Cantor M.N."/>
            <person name="Hua S.X."/>
        </authorList>
    </citation>
    <scope>NUCLEOTIDE SEQUENCE [LARGE SCALE GENOMIC DNA]</scope>
    <source>
        <strain evidence="1 2">Marx 270</strain>
    </source>
</reference>
<protein>
    <submittedName>
        <fullName evidence="1">Uncharacterized protein</fullName>
    </submittedName>
</protein>
<evidence type="ECO:0000313" key="1">
    <source>
        <dbReference type="EMBL" id="KIN94777.1"/>
    </source>
</evidence>
<dbReference type="HOGENOM" id="CLU_2672061_0_0_1"/>
<evidence type="ECO:0000313" key="2">
    <source>
        <dbReference type="Proteomes" id="UP000054217"/>
    </source>
</evidence>
<keyword evidence="2" id="KW-1185">Reference proteome</keyword>
<gene>
    <name evidence="1" type="ORF">M404DRAFT_1008060</name>
</gene>
<accession>A0A0C3ICI6</accession>
<proteinExistence type="predicted"/>
<organism evidence="1 2">
    <name type="scientific">Pisolithus tinctorius Marx 270</name>
    <dbReference type="NCBI Taxonomy" id="870435"/>
    <lineage>
        <taxon>Eukaryota</taxon>
        <taxon>Fungi</taxon>
        <taxon>Dikarya</taxon>
        <taxon>Basidiomycota</taxon>
        <taxon>Agaricomycotina</taxon>
        <taxon>Agaricomycetes</taxon>
        <taxon>Agaricomycetidae</taxon>
        <taxon>Boletales</taxon>
        <taxon>Sclerodermatineae</taxon>
        <taxon>Pisolithaceae</taxon>
        <taxon>Pisolithus</taxon>
    </lineage>
</organism>
<dbReference type="AlphaFoldDB" id="A0A0C3ICI6"/>
<dbReference type="EMBL" id="KN832086">
    <property type="protein sequence ID" value="KIN94777.1"/>
    <property type="molecule type" value="Genomic_DNA"/>
</dbReference>
<sequence length="75" mass="8643">MEHHQNISGKQTYTAIGCTTVASSMRHPANTPQSDLVEAWKTFSKLLPIMRHEEIDQWIDRLKCKSIGFYNPQIL</sequence>